<evidence type="ECO:0000313" key="4">
    <source>
        <dbReference type="Proteomes" id="UP000263377"/>
    </source>
</evidence>
<gene>
    <name evidence="3" type="ORF">DR950_37210</name>
</gene>
<evidence type="ECO:0000256" key="1">
    <source>
        <dbReference type="SAM" id="SignalP"/>
    </source>
</evidence>
<feature type="domain" description="GmrSD restriction endonucleases C-terminal" evidence="2">
    <location>
        <begin position="104"/>
        <end position="209"/>
    </location>
</feature>
<dbReference type="AlphaFoldDB" id="A0A372ZJE2"/>
<dbReference type="PANTHER" id="PTHR24094:SF15">
    <property type="entry name" value="AMP-DEPENDENT SYNTHETASE_LIGASE DOMAIN-CONTAINING PROTEIN-RELATED"/>
    <property type="match status" value="1"/>
</dbReference>
<sequence>MAPSAPARRFLSCIPVAAVLAAVTVVTAGTPAQAALPTPISAATARTYLAAMPATAETHGDTYDRTLFPTWITVSGTCDTREWVVKRDGSNVATDTSCKATSGNWSSPYDGATTTNASSFDVDHLVPLSEAWASGAWAWTTPQRQAFANDVTRPQLLLVSASSNRSKGDRDPAEWLPQASYRCTYARAWVQVKQYYGLSVDSAEKNALTGILANC</sequence>
<keyword evidence="3" id="KW-0378">Hydrolase</keyword>
<keyword evidence="3" id="KW-0540">Nuclease</keyword>
<keyword evidence="1" id="KW-0732">Signal</keyword>
<evidence type="ECO:0000259" key="2">
    <source>
        <dbReference type="Pfam" id="PF07510"/>
    </source>
</evidence>
<comment type="caution">
    <text evidence="3">The sequence shown here is derived from an EMBL/GenBank/DDBJ whole genome shotgun (WGS) entry which is preliminary data.</text>
</comment>
<dbReference type="RefSeq" id="WP_049652121.1">
    <property type="nucleotide sequence ID" value="NZ_QVIG01000002.1"/>
</dbReference>
<dbReference type="PANTHER" id="PTHR24094">
    <property type="entry name" value="SECRETED PROTEIN"/>
    <property type="match status" value="1"/>
</dbReference>
<feature type="signal peptide" evidence="1">
    <location>
        <begin position="1"/>
        <end position="28"/>
    </location>
</feature>
<feature type="chain" id="PRO_5038981751" evidence="1">
    <location>
        <begin position="29"/>
        <end position="215"/>
    </location>
</feature>
<dbReference type="GO" id="GO:0004519">
    <property type="term" value="F:endonuclease activity"/>
    <property type="evidence" value="ECO:0007669"/>
    <property type="project" value="UniProtKB-KW"/>
</dbReference>
<keyword evidence="4" id="KW-1185">Reference proteome</keyword>
<keyword evidence="3" id="KW-0255">Endonuclease</keyword>
<protein>
    <submittedName>
        <fullName evidence="3">HNH endonuclease</fullName>
    </submittedName>
</protein>
<dbReference type="Pfam" id="PF07510">
    <property type="entry name" value="GmrSD_C"/>
    <property type="match status" value="1"/>
</dbReference>
<organism evidence="3 4">
    <name type="scientific">Kitasatospora xanthocidica</name>
    <dbReference type="NCBI Taxonomy" id="83382"/>
    <lineage>
        <taxon>Bacteria</taxon>
        <taxon>Bacillati</taxon>
        <taxon>Actinomycetota</taxon>
        <taxon>Actinomycetes</taxon>
        <taxon>Kitasatosporales</taxon>
        <taxon>Streptomycetaceae</taxon>
        <taxon>Kitasatospora</taxon>
    </lineage>
</organism>
<evidence type="ECO:0000313" key="3">
    <source>
        <dbReference type="EMBL" id="RGD55973.1"/>
    </source>
</evidence>
<dbReference type="InterPro" id="IPR011089">
    <property type="entry name" value="GmrSD_C"/>
</dbReference>
<accession>A0A372ZJE2</accession>
<proteinExistence type="predicted"/>
<reference evidence="3 4" key="1">
    <citation type="submission" date="2018-08" db="EMBL/GenBank/DDBJ databases">
        <title>Diversity &amp; Physiological Properties of Lignin-Decomposing Actinobacteria from Soil.</title>
        <authorList>
            <person name="Roh S.G."/>
            <person name="Kim S.B."/>
        </authorList>
    </citation>
    <scope>NUCLEOTIDE SEQUENCE [LARGE SCALE GENOMIC DNA]</scope>
    <source>
        <strain evidence="3 4">MMS17-GH009</strain>
    </source>
</reference>
<name>A0A372ZJE2_9ACTN</name>
<dbReference type="EMBL" id="QVIG01000002">
    <property type="protein sequence ID" value="RGD55973.1"/>
    <property type="molecule type" value="Genomic_DNA"/>
</dbReference>
<dbReference type="Proteomes" id="UP000263377">
    <property type="component" value="Unassembled WGS sequence"/>
</dbReference>